<sequence length="449" mass="50460">MEQSTHLDIPIRLAAFAALIALTAFFVAAEFAIVKVRMTRIEQLALAGSKKANNAKRVVDNLDEYLSACQLGITITALGLGMLGEPTVALMLEPLFTYLQLSTSMTVFLSFSIALIVVTFLHVVIGELAPKTVAIQKAETLTLALAKPLIIFYRTMYPFIKILNGSARLVTRLFGLRPIHEADVAHTEEELRMILSDSLKSGEINQSEYKYVNKIFEFDDRIAKEIMVPRTEMMTIEKEMTAAEIFNMPGIEQFTRYPVIDGDKDHVIGLVNMKHLLTAYIKNPKNGELPVTAYMQPIIRVIETMAIGDLLLKIQRERIHMAILMDEYGGTSGLVTIEDILEEIVGEIQDEFDKDELPDVQVVGEGHFILDAKMLLDNVNNTLGIDLDEEDIDTIGGWFMSQRFEAIPGEKIIEQGYEFSVKDVEGHHILYLEAEKLEDEEADLEEEMV</sequence>
<evidence type="ECO:0000256" key="4">
    <source>
        <dbReference type="ARBA" id="ARBA00022692"/>
    </source>
</evidence>
<dbReference type="InterPro" id="IPR051676">
    <property type="entry name" value="UPF0053_domain"/>
</dbReference>
<evidence type="ECO:0000256" key="3">
    <source>
        <dbReference type="ARBA" id="ARBA00022475"/>
    </source>
</evidence>
<evidence type="ECO:0000256" key="6">
    <source>
        <dbReference type="ARBA" id="ARBA00022989"/>
    </source>
</evidence>
<keyword evidence="7 9" id="KW-0129">CBS domain</keyword>
<dbReference type="Gene3D" id="3.30.465.10">
    <property type="match status" value="1"/>
</dbReference>
<feature type="transmembrane region" description="Helical" evidence="11">
    <location>
        <begin position="13"/>
        <end position="34"/>
    </location>
</feature>
<gene>
    <name evidence="14" type="ORF">PGH26_11555</name>
</gene>
<dbReference type="Pfam" id="PF01595">
    <property type="entry name" value="CNNM"/>
    <property type="match status" value="1"/>
</dbReference>
<dbReference type="SUPFAM" id="SSF56176">
    <property type="entry name" value="FAD-binding/transporter-associated domain-like"/>
    <property type="match status" value="1"/>
</dbReference>
<dbReference type="EMBL" id="CP116341">
    <property type="protein sequence ID" value="WOV83533.1"/>
    <property type="molecule type" value="Genomic_DNA"/>
</dbReference>
<dbReference type="InterPro" id="IPR016169">
    <property type="entry name" value="FAD-bd_PCMH_sub2"/>
</dbReference>
<dbReference type="InterPro" id="IPR005170">
    <property type="entry name" value="Transptr-assoc_dom"/>
</dbReference>
<keyword evidence="8 10" id="KW-0472">Membrane</keyword>
<evidence type="ECO:0000256" key="1">
    <source>
        <dbReference type="ARBA" id="ARBA00004651"/>
    </source>
</evidence>
<dbReference type="CDD" id="cd04590">
    <property type="entry name" value="CBS_pair_CorC_HlyC_assoc"/>
    <property type="match status" value="1"/>
</dbReference>
<evidence type="ECO:0000256" key="2">
    <source>
        <dbReference type="ARBA" id="ARBA00006337"/>
    </source>
</evidence>
<feature type="transmembrane region" description="Helical" evidence="11">
    <location>
        <begin position="65"/>
        <end position="84"/>
    </location>
</feature>
<evidence type="ECO:0000256" key="10">
    <source>
        <dbReference type="PROSITE-ProRule" id="PRU01193"/>
    </source>
</evidence>
<keyword evidence="4 10" id="KW-0812">Transmembrane</keyword>
<feature type="transmembrane region" description="Helical" evidence="11">
    <location>
        <begin position="104"/>
        <end position="125"/>
    </location>
</feature>
<dbReference type="PANTHER" id="PTHR43099:SF2">
    <property type="entry name" value="UPF0053 PROTEIN YRKA"/>
    <property type="match status" value="1"/>
</dbReference>
<proteinExistence type="inferred from homology"/>
<dbReference type="RefSeq" id="WP_323691227.1">
    <property type="nucleotide sequence ID" value="NZ_CP116341.1"/>
</dbReference>
<evidence type="ECO:0000256" key="8">
    <source>
        <dbReference type="ARBA" id="ARBA00023136"/>
    </source>
</evidence>
<comment type="similarity">
    <text evidence="2">Belongs to the UPF0053 family.</text>
</comment>
<dbReference type="SUPFAM" id="SSF54631">
    <property type="entry name" value="CBS-domain pair"/>
    <property type="match status" value="1"/>
</dbReference>
<evidence type="ECO:0000313" key="15">
    <source>
        <dbReference type="Proteomes" id="UP001303532"/>
    </source>
</evidence>
<evidence type="ECO:0000256" key="5">
    <source>
        <dbReference type="ARBA" id="ARBA00022737"/>
    </source>
</evidence>
<feature type="domain" description="CBS" evidence="12">
    <location>
        <begin position="227"/>
        <end position="289"/>
    </location>
</feature>
<evidence type="ECO:0000259" key="13">
    <source>
        <dbReference type="PROSITE" id="PS51846"/>
    </source>
</evidence>
<dbReference type="InterPro" id="IPR036318">
    <property type="entry name" value="FAD-bd_PCMH-like_sf"/>
</dbReference>
<dbReference type="SMART" id="SM01091">
    <property type="entry name" value="CorC_HlyC"/>
    <property type="match status" value="1"/>
</dbReference>
<dbReference type="PROSITE" id="PS51846">
    <property type="entry name" value="CNNM"/>
    <property type="match status" value="1"/>
</dbReference>
<keyword evidence="5" id="KW-0677">Repeat</keyword>
<feature type="domain" description="CNNM transmembrane" evidence="13">
    <location>
        <begin position="5"/>
        <end position="208"/>
    </location>
</feature>
<evidence type="ECO:0000259" key="12">
    <source>
        <dbReference type="PROSITE" id="PS51371"/>
    </source>
</evidence>
<accession>A0ABZ0KVH6</accession>
<evidence type="ECO:0000256" key="11">
    <source>
        <dbReference type="SAM" id="Phobius"/>
    </source>
</evidence>
<dbReference type="PANTHER" id="PTHR43099">
    <property type="entry name" value="UPF0053 PROTEIN YRKA"/>
    <property type="match status" value="1"/>
</dbReference>
<feature type="domain" description="CBS" evidence="12">
    <location>
        <begin position="294"/>
        <end position="351"/>
    </location>
</feature>
<dbReference type="InterPro" id="IPR000644">
    <property type="entry name" value="CBS_dom"/>
</dbReference>
<dbReference type="Proteomes" id="UP001303532">
    <property type="component" value="Chromosome"/>
</dbReference>
<protein>
    <submittedName>
        <fullName evidence="14">Hemolysin family protein</fullName>
    </submittedName>
</protein>
<evidence type="ECO:0000256" key="7">
    <source>
        <dbReference type="ARBA" id="ARBA00023122"/>
    </source>
</evidence>
<keyword evidence="6 10" id="KW-1133">Transmembrane helix</keyword>
<name>A0ABZ0KVH6_9BACL</name>
<keyword evidence="3" id="KW-1003">Cell membrane</keyword>
<dbReference type="InterPro" id="IPR002550">
    <property type="entry name" value="CNNM"/>
</dbReference>
<organism evidence="14 15">
    <name type="scientific">Sporosarcina jeotgali</name>
    <dbReference type="NCBI Taxonomy" id="3020056"/>
    <lineage>
        <taxon>Bacteria</taxon>
        <taxon>Bacillati</taxon>
        <taxon>Bacillota</taxon>
        <taxon>Bacilli</taxon>
        <taxon>Bacillales</taxon>
        <taxon>Caryophanaceae</taxon>
        <taxon>Sporosarcina</taxon>
    </lineage>
</organism>
<dbReference type="Gene3D" id="3.10.580.10">
    <property type="entry name" value="CBS-domain"/>
    <property type="match status" value="1"/>
</dbReference>
<dbReference type="InterPro" id="IPR044751">
    <property type="entry name" value="Ion_transp-like_CBS"/>
</dbReference>
<evidence type="ECO:0000256" key="9">
    <source>
        <dbReference type="PROSITE-ProRule" id="PRU00703"/>
    </source>
</evidence>
<dbReference type="Pfam" id="PF00571">
    <property type="entry name" value="CBS"/>
    <property type="match status" value="2"/>
</dbReference>
<dbReference type="InterPro" id="IPR046342">
    <property type="entry name" value="CBS_dom_sf"/>
</dbReference>
<keyword evidence="15" id="KW-1185">Reference proteome</keyword>
<dbReference type="PROSITE" id="PS51371">
    <property type="entry name" value="CBS"/>
    <property type="match status" value="2"/>
</dbReference>
<comment type="subcellular location">
    <subcellularLocation>
        <location evidence="1">Cell membrane</location>
        <topology evidence="1">Multi-pass membrane protein</topology>
    </subcellularLocation>
</comment>
<evidence type="ECO:0000313" key="14">
    <source>
        <dbReference type="EMBL" id="WOV83533.1"/>
    </source>
</evidence>
<dbReference type="Pfam" id="PF03471">
    <property type="entry name" value="CorC_HlyC"/>
    <property type="match status" value="1"/>
</dbReference>
<reference evidence="14 15" key="1">
    <citation type="submission" date="2023-01" db="EMBL/GenBank/DDBJ databases">
        <title>Sporosarcina sp. nov., isolated from Korean tranditional fermented seafood 'Jeotgal'.</title>
        <authorList>
            <person name="Yang A.-I."/>
        </authorList>
    </citation>
    <scope>NUCLEOTIDE SEQUENCE [LARGE SCALE GENOMIC DNA]</scope>
    <source>
        <strain evidence="14 15">B2O-1</strain>
    </source>
</reference>